<dbReference type="Proteomes" id="UP000663826">
    <property type="component" value="Unassembled WGS sequence"/>
</dbReference>
<dbReference type="GO" id="GO:0005524">
    <property type="term" value="F:ATP binding"/>
    <property type="evidence" value="ECO:0007669"/>
    <property type="project" value="InterPro"/>
</dbReference>
<dbReference type="SUPFAM" id="SSF55060">
    <property type="entry name" value="GHMP Kinase, C-terminal domain"/>
    <property type="match status" value="1"/>
</dbReference>
<dbReference type="GO" id="GO:0006696">
    <property type="term" value="P:ergosterol biosynthetic process"/>
    <property type="evidence" value="ECO:0007669"/>
    <property type="project" value="TreeGrafter"/>
</dbReference>
<reference evidence="6" key="1">
    <citation type="submission" date="2021-01" db="EMBL/GenBank/DDBJ databases">
        <authorList>
            <person name="Kaushik A."/>
        </authorList>
    </citation>
    <scope>NUCLEOTIDE SEQUENCE</scope>
    <source>
        <strain evidence="6">AG1-1B</strain>
    </source>
</reference>
<evidence type="ECO:0000256" key="4">
    <source>
        <dbReference type="ARBA" id="ARBA00022842"/>
    </source>
</evidence>
<name>A0A8H3B4I1_9AGAM</name>
<sequence>LVGQILERIQSISDEAQRALGDPELERGRMLAGLEALMDENHGHLVTLGVSHPVLEQIKEITSKPDYGLHTKLTGAGGGGCAVTLIPDDFSESKMSSLLNDLRSAGFVPYSTAVGGSGLGIFHPHSGDGRPGPADQTSEAGEAFAKVETGDLGAWAEGVGRWLYV</sequence>
<dbReference type="EMBL" id="CAJMWQ010001347">
    <property type="protein sequence ID" value="CAE6447543.1"/>
    <property type="molecule type" value="Genomic_DNA"/>
</dbReference>
<evidence type="ECO:0000313" key="6">
    <source>
        <dbReference type="EMBL" id="CAE6447543.1"/>
    </source>
</evidence>
<keyword evidence="1" id="KW-0963">Cytoplasm</keyword>
<dbReference type="Gene3D" id="3.30.70.890">
    <property type="entry name" value="GHMP kinase, C-terminal domain"/>
    <property type="match status" value="1"/>
</dbReference>
<evidence type="ECO:0000256" key="2">
    <source>
        <dbReference type="ARBA" id="ARBA00022679"/>
    </source>
</evidence>
<keyword evidence="2" id="KW-0808">Transferase</keyword>
<evidence type="ECO:0000256" key="3">
    <source>
        <dbReference type="ARBA" id="ARBA00022777"/>
    </source>
</evidence>
<proteinExistence type="predicted"/>
<dbReference type="AlphaFoldDB" id="A0A8H3B4I1"/>
<dbReference type="PANTHER" id="PTHR43290">
    <property type="entry name" value="MEVALONATE KINASE"/>
    <property type="match status" value="1"/>
</dbReference>
<feature type="domain" description="GHMP kinase C-terminal" evidence="5">
    <location>
        <begin position="32"/>
        <end position="91"/>
    </location>
</feature>
<evidence type="ECO:0000256" key="1">
    <source>
        <dbReference type="ARBA" id="ARBA00022490"/>
    </source>
</evidence>
<dbReference type="Pfam" id="PF08544">
    <property type="entry name" value="GHMP_kinases_C"/>
    <property type="match status" value="1"/>
</dbReference>
<dbReference type="InterPro" id="IPR036554">
    <property type="entry name" value="GHMP_kinase_C_sf"/>
</dbReference>
<feature type="non-terminal residue" evidence="6">
    <location>
        <position position="1"/>
    </location>
</feature>
<dbReference type="GO" id="GO:0005829">
    <property type="term" value="C:cytosol"/>
    <property type="evidence" value="ECO:0007669"/>
    <property type="project" value="TreeGrafter"/>
</dbReference>
<dbReference type="PANTHER" id="PTHR43290:SF2">
    <property type="entry name" value="MEVALONATE KINASE"/>
    <property type="match status" value="1"/>
</dbReference>
<organism evidence="6 7">
    <name type="scientific">Rhizoctonia solani</name>
    <dbReference type="NCBI Taxonomy" id="456999"/>
    <lineage>
        <taxon>Eukaryota</taxon>
        <taxon>Fungi</taxon>
        <taxon>Dikarya</taxon>
        <taxon>Basidiomycota</taxon>
        <taxon>Agaricomycotina</taxon>
        <taxon>Agaricomycetes</taxon>
        <taxon>Cantharellales</taxon>
        <taxon>Ceratobasidiaceae</taxon>
        <taxon>Rhizoctonia</taxon>
    </lineage>
</organism>
<comment type="caution">
    <text evidence="6">The sequence shown here is derived from an EMBL/GenBank/DDBJ whole genome shotgun (WGS) entry which is preliminary data.</text>
</comment>
<accession>A0A8H3B4I1</accession>
<dbReference type="InterPro" id="IPR013750">
    <property type="entry name" value="GHMP_kinase_C_dom"/>
</dbReference>
<gene>
    <name evidence="6" type="ORF">RDB_LOCUS75847</name>
</gene>
<dbReference type="InterPro" id="IPR006205">
    <property type="entry name" value="Mev_gal_kin"/>
</dbReference>
<dbReference type="GO" id="GO:0019287">
    <property type="term" value="P:isopentenyl diphosphate biosynthetic process, mevalonate pathway"/>
    <property type="evidence" value="ECO:0007669"/>
    <property type="project" value="TreeGrafter"/>
</dbReference>
<evidence type="ECO:0000259" key="5">
    <source>
        <dbReference type="Pfam" id="PF08544"/>
    </source>
</evidence>
<keyword evidence="4" id="KW-0460">Magnesium</keyword>
<protein>
    <recommendedName>
        <fullName evidence="5">GHMP kinase C-terminal domain-containing protein</fullName>
    </recommendedName>
</protein>
<keyword evidence="3" id="KW-0418">Kinase</keyword>
<evidence type="ECO:0000313" key="7">
    <source>
        <dbReference type="Proteomes" id="UP000663826"/>
    </source>
</evidence>
<dbReference type="GO" id="GO:0004496">
    <property type="term" value="F:mevalonate kinase activity"/>
    <property type="evidence" value="ECO:0007669"/>
    <property type="project" value="InterPro"/>
</dbReference>